<dbReference type="Gene3D" id="1.25.40.90">
    <property type="match status" value="1"/>
</dbReference>
<evidence type="ECO:0000259" key="2">
    <source>
        <dbReference type="PROSITE" id="PS50942"/>
    </source>
</evidence>
<dbReference type="InterPro" id="IPR013809">
    <property type="entry name" value="ENTH"/>
</dbReference>
<dbReference type="EMBL" id="JAEVFJ010000022">
    <property type="protein sequence ID" value="KAH8096756.1"/>
    <property type="molecule type" value="Genomic_DNA"/>
</dbReference>
<keyword evidence="4" id="KW-1185">Reference proteome</keyword>
<dbReference type="FunFam" id="1.25.40.90:FF:000006">
    <property type="entry name" value="Clathrin interactor 1"/>
    <property type="match status" value="1"/>
</dbReference>
<dbReference type="AlphaFoldDB" id="A0A8K0UK08"/>
<feature type="compositionally biased region" description="Basic and acidic residues" evidence="1">
    <location>
        <begin position="175"/>
        <end position="186"/>
    </location>
</feature>
<feature type="region of interest" description="Disordered" evidence="1">
    <location>
        <begin position="401"/>
        <end position="439"/>
    </location>
</feature>
<accession>A0A8K0UK08</accession>
<dbReference type="GO" id="GO:0005768">
    <property type="term" value="C:endosome"/>
    <property type="evidence" value="ECO:0007669"/>
    <property type="project" value="TreeGrafter"/>
</dbReference>
<dbReference type="PANTHER" id="PTHR12276">
    <property type="entry name" value="EPSIN/ENT-RELATED"/>
    <property type="match status" value="1"/>
</dbReference>
<dbReference type="SUPFAM" id="SSF48464">
    <property type="entry name" value="ENTH/VHS domain"/>
    <property type="match status" value="1"/>
</dbReference>
<sequence>MALLGKKSMRLAKNYTLGYSETQTKVRNATSSDPWPPSAKELEDITQLSYRQDDFIEIMEILDKRLGDKGKNWRHVLKSLVVAEHLLINGPETTMTYFKNNMHTIKTLCEFQQVDEKGRDYGAEIRTKARSVSSILSDPSTITQKRHARSIMLADNLMSILNRASESEEQPNENLARRDYSVHPLDEPQVDNTLPTRSETEESKAVEASITQFAPLLTDGKPEQFTTDLFDQPARVATKPTDVDLLRAIEASKQVAGAGRMTTEERDIARALELSLREIWQPPTHHDMTVSSSTSFSSGLMHTPGTSTSEPSNFDLLVDVSIPQTAFTPQLQFTPFASSSTSSIFQLPSSPSAQTYLSPDAVVAPPAQTSSLQPQASISLPFSGTAQSTLYGSNNPFANSTASLSPPISQTSSQTFPTPSFTSPTLNPPPTHSSSTSILTQPPLLHSQYAPQIFVQPPSNSLSPHLPSSSSLVATPAISRASSRSDLEAMFAAHTQGIDTFGNAGSLRFGATASSGMGVQVGYKSNNPFANLL</sequence>
<reference evidence="3" key="1">
    <citation type="journal article" date="2021" name="New Phytol.">
        <title>Evolutionary innovations through gain and loss of genes in the ectomycorrhizal Boletales.</title>
        <authorList>
            <person name="Wu G."/>
            <person name="Miyauchi S."/>
            <person name="Morin E."/>
            <person name="Kuo A."/>
            <person name="Drula E."/>
            <person name="Varga T."/>
            <person name="Kohler A."/>
            <person name="Feng B."/>
            <person name="Cao Y."/>
            <person name="Lipzen A."/>
            <person name="Daum C."/>
            <person name="Hundley H."/>
            <person name="Pangilinan J."/>
            <person name="Johnson J."/>
            <person name="Barry K."/>
            <person name="LaButti K."/>
            <person name="Ng V."/>
            <person name="Ahrendt S."/>
            <person name="Min B."/>
            <person name="Choi I.G."/>
            <person name="Park H."/>
            <person name="Plett J.M."/>
            <person name="Magnuson J."/>
            <person name="Spatafora J.W."/>
            <person name="Nagy L.G."/>
            <person name="Henrissat B."/>
            <person name="Grigoriev I.V."/>
            <person name="Yang Z.L."/>
            <person name="Xu J."/>
            <person name="Martin F.M."/>
        </authorList>
    </citation>
    <scope>NUCLEOTIDE SEQUENCE</scope>
    <source>
        <strain evidence="3">KKN 215</strain>
    </source>
</reference>
<dbReference type="InterPro" id="IPR008942">
    <property type="entry name" value="ENTH_VHS"/>
</dbReference>
<proteinExistence type="predicted"/>
<dbReference type="OrthoDB" id="2797172at2759"/>
<dbReference type="GO" id="GO:0030125">
    <property type="term" value="C:clathrin vesicle coat"/>
    <property type="evidence" value="ECO:0007669"/>
    <property type="project" value="TreeGrafter"/>
</dbReference>
<feature type="compositionally biased region" description="Low complexity" evidence="1">
    <location>
        <begin position="403"/>
        <end position="425"/>
    </location>
</feature>
<dbReference type="SMART" id="SM00273">
    <property type="entry name" value="ENTH"/>
    <property type="match status" value="1"/>
</dbReference>
<dbReference type="Proteomes" id="UP000813824">
    <property type="component" value="Unassembled WGS sequence"/>
</dbReference>
<dbReference type="PROSITE" id="PS50942">
    <property type="entry name" value="ENTH"/>
    <property type="match status" value="1"/>
</dbReference>
<evidence type="ECO:0000256" key="1">
    <source>
        <dbReference type="SAM" id="MobiDB-lite"/>
    </source>
</evidence>
<dbReference type="GO" id="GO:0030276">
    <property type="term" value="F:clathrin binding"/>
    <property type="evidence" value="ECO:0007669"/>
    <property type="project" value="TreeGrafter"/>
</dbReference>
<evidence type="ECO:0000313" key="4">
    <source>
        <dbReference type="Proteomes" id="UP000813824"/>
    </source>
</evidence>
<dbReference type="GO" id="GO:0006897">
    <property type="term" value="P:endocytosis"/>
    <property type="evidence" value="ECO:0007669"/>
    <property type="project" value="TreeGrafter"/>
</dbReference>
<evidence type="ECO:0000313" key="3">
    <source>
        <dbReference type="EMBL" id="KAH8096756.1"/>
    </source>
</evidence>
<protein>
    <recommendedName>
        <fullName evidence="2">ENTH domain-containing protein</fullName>
    </recommendedName>
</protein>
<dbReference type="GO" id="GO:0005886">
    <property type="term" value="C:plasma membrane"/>
    <property type="evidence" value="ECO:0007669"/>
    <property type="project" value="TreeGrafter"/>
</dbReference>
<feature type="region of interest" description="Disordered" evidence="1">
    <location>
        <begin position="164"/>
        <end position="203"/>
    </location>
</feature>
<feature type="region of interest" description="Disordered" evidence="1">
    <location>
        <begin position="285"/>
        <end position="308"/>
    </location>
</feature>
<feature type="domain" description="ENTH" evidence="2">
    <location>
        <begin position="14"/>
        <end position="146"/>
    </location>
</feature>
<organism evidence="3 4">
    <name type="scientific">Cristinia sonorae</name>
    <dbReference type="NCBI Taxonomy" id="1940300"/>
    <lineage>
        <taxon>Eukaryota</taxon>
        <taxon>Fungi</taxon>
        <taxon>Dikarya</taxon>
        <taxon>Basidiomycota</taxon>
        <taxon>Agaricomycotina</taxon>
        <taxon>Agaricomycetes</taxon>
        <taxon>Agaricomycetidae</taxon>
        <taxon>Agaricales</taxon>
        <taxon>Pleurotineae</taxon>
        <taxon>Stephanosporaceae</taxon>
        <taxon>Cristinia</taxon>
    </lineage>
</organism>
<comment type="caution">
    <text evidence="3">The sequence shown here is derived from an EMBL/GenBank/DDBJ whole genome shotgun (WGS) entry which is preliminary data.</text>
</comment>
<dbReference type="Pfam" id="PF01417">
    <property type="entry name" value="ENTH"/>
    <property type="match status" value="1"/>
</dbReference>
<dbReference type="GO" id="GO:0005543">
    <property type="term" value="F:phospholipid binding"/>
    <property type="evidence" value="ECO:0007669"/>
    <property type="project" value="TreeGrafter"/>
</dbReference>
<dbReference type="PANTHER" id="PTHR12276:SF115">
    <property type="entry name" value="FI19443P1"/>
    <property type="match status" value="1"/>
</dbReference>
<gene>
    <name evidence="3" type="ORF">BXZ70DRAFT_1009438</name>
</gene>
<name>A0A8K0UK08_9AGAR</name>